<keyword evidence="1" id="KW-0812">Transmembrane</keyword>
<name>A0A0N9NAB4_9ACTN</name>
<dbReference type="PATRIC" id="fig|1136941.3.peg.2706"/>
<dbReference type="Gene3D" id="3.40.50.1820">
    <property type="entry name" value="alpha/beta hydrolase"/>
    <property type="match status" value="1"/>
</dbReference>
<reference evidence="3" key="1">
    <citation type="submission" date="2015-06" db="EMBL/GenBank/DDBJ databases">
        <title>Complete genome sequence and metabolic analysis of phthalate degradation pathway in Gordonia sp. QH-11.</title>
        <authorList>
            <person name="Jin D."/>
            <person name="Kong X."/>
            <person name="Bai Z."/>
        </authorList>
    </citation>
    <scope>NUCLEOTIDE SEQUENCE [LARGE SCALE GENOMIC DNA]</scope>
    <source>
        <strain evidence="3">QH-11</strain>
    </source>
</reference>
<keyword evidence="1" id="KW-1133">Transmembrane helix</keyword>
<proteinExistence type="predicted"/>
<evidence type="ECO:0000313" key="3">
    <source>
        <dbReference type="Proteomes" id="UP000063789"/>
    </source>
</evidence>
<dbReference type="RefSeq" id="WP_062393350.1">
    <property type="nucleotide sequence ID" value="NZ_CP011853.1"/>
</dbReference>
<accession>A0A0N9NAB4</accession>
<keyword evidence="3" id="KW-1185">Reference proteome</keyword>
<feature type="transmembrane region" description="Helical" evidence="1">
    <location>
        <begin position="469"/>
        <end position="492"/>
    </location>
</feature>
<evidence type="ECO:0000313" key="2">
    <source>
        <dbReference type="EMBL" id="ALG85275.1"/>
    </source>
</evidence>
<dbReference type="InterPro" id="IPR029058">
    <property type="entry name" value="AB_hydrolase_fold"/>
</dbReference>
<reference evidence="2 3" key="2">
    <citation type="journal article" date="2017" name="Int. J. Syst. Evol. Microbiol.">
        <title>Gordonia phthalatica sp. nov., a di-n-butyl phthalate-degrading bacterium isolated from activated sludge.</title>
        <authorList>
            <person name="Jin D."/>
            <person name="Kong X."/>
            <person name="Jia M."/>
            <person name="Yu X."/>
            <person name="Wang X."/>
            <person name="Zhuang X."/>
            <person name="Deng Y."/>
            <person name="Bai Z."/>
        </authorList>
    </citation>
    <scope>NUCLEOTIDE SEQUENCE [LARGE SCALE GENOMIC DNA]</scope>
    <source>
        <strain evidence="2 3">QH-11</strain>
    </source>
</reference>
<dbReference type="Proteomes" id="UP000063789">
    <property type="component" value="Chromosome"/>
</dbReference>
<gene>
    <name evidence="2" type="ORF">ACH46_13300</name>
</gene>
<dbReference type="AlphaFoldDB" id="A0A0N9NAB4"/>
<dbReference type="OrthoDB" id="3483116at2"/>
<feature type="transmembrane region" description="Helical" evidence="1">
    <location>
        <begin position="426"/>
        <end position="457"/>
    </location>
</feature>
<keyword evidence="1" id="KW-0472">Membrane</keyword>
<dbReference type="EMBL" id="CP011853">
    <property type="protein sequence ID" value="ALG85275.1"/>
    <property type="molecule type" value="Genomic_DNA"/>
</dbReference>
<sequence length="614" mass="66017">MRILYLHGVGLGDPATGWFDGLNRGLVAIQARPVDESEIIAPQYRDLLKVPEIESVHPPITYTVVDDRDARRAFERRQGQVELLVRDFQEVRAFGLGRLPDSVVNGLQESLLDSAPLDVLKQVKNYLTDEGLRGAVLQRILDDLDGDVDEIVLIGHSLGSVIAIDLLDHLPESVHVRRFITVGSPAGTPALYRNSQRILKRFPYSRVDDWSNFLDPLDGVTAGRGLATIFPGAQDFSVRGASTHRAFDYLSQPAIATLVDRALHPGPDGARRVSTARRLTDNELTVLVTLHFADAVGLHIPKRATRERYQDALSVVRDLYVSDLLEQAETHQLPPELTTLSEGKLPRLPRIWDLSEVISRVVVLAYSNLVSPYEIDTGDAAFGAISAIMNHLGYSTETAEQVCEAVESVNAHLDRRARWLGPRSRWALAAAGVALLAAGPVGLAVAGGVGAVGVAAISGGLATASTASIAAAGGLAMLSGIAGTAGMVAAAAATARPGPKAVVLDPTSIAIQVAVAHALKNVGEEFDDGLWERVMMAESELSAQINRLEPFSDPRAPSLEQLRSSRDLISSLLGYMKKHRLAPEKALVAVSDPDRRHPTVMPSLAKPISKILGK</sequence>
<dbReference type="KEGG" id="goq:ACH46_13300"/>
<dbReference type="SUPFAM" id="SSF53474">
    <property type="entry name" value="alpha/beta-Hydrolases"/>
    <property type="match status" value="1"/>
</dbReference>
<evidence type="ECO:0000256" key="1">
    <source>
        <dbReference type="SAM" id="Phobius"/>
    </source>
</evidence>
<dbReference type="STRING" id="1136941.ACH46_13300"/>
<organism evidence="2 3">
    <name type="scientific">Gordonia phthalatica</name>
    <dbReference type="NCBI Taxonomy" id="1136941"/>
    <lineage>
        <taxon>Bacteria</taxon>
        <taxon>Bacillati</taxon>
        <taxon>Actinomycetota</taxon>
        <taxon>Actinomycetes</taxon>
        <taxon>Mycobacteriales</taxon>
        <taxon>Gordoniaceae</taxon>
        <taxon>Gordonia</taxon>
    </lineage>
</organism>
<protein>
    <submittedName>
        <fullName evidence="2">Uncharacterized protein</fullName>
    </submittedName>
</protein>